<keyword evidence="3" id="KW-1185">Reference proteome</keyword>
<reference evidence="2 3" key="1">
    <citation type="submission" date="2017-06" db="EMBL/GenBank/DDBJ databases">
        <title>Draft genome sequence of anaerobic fermentative bacterium Anaeromicrobium sediminis DY2726D isolated from West Pacific Ocean sediments.</title>
        <authorList>
            <person name="Zeng X."/>
        </authorList>
    </citation>
    <scope>NUCLEOTIDE SEQUENCE [LARGE SCALE GENOMIC DNA]</scope>
    <source>
        <strain evidence="2 3">DY2726D</strain>
    </source>
</reference>
<evidence type="ECO:0000259" key="1">
    <source>
        <dbReference type="Pfam" id="PF04326"/>
    </source>
</evidence>
<accession>A0A267MQX0</accession>
<gene>
    <name evidence="2" type="ORF">CCE28_02430</name>
</gene>
<dbReference type="PANTHER" id="PTHR30595:SF6">
    <property type="entry name" value="SCHLAFEN ALBA-2 DOMAIN-CONTAINING PROTEIN"/>
    <property type="match status" value="1"/>
</dbReference>
<dbReference type="InterPro" id="IPR038461">
    <property type="entry name" value="Schlafen_AlbA_2_dom_sf"/>
</dbReference>
<feature type="domain" description="Schlafen AlbA-2" evidence="1">
    <location>
        <begin position="18"/>
        <end position="125"/>
    </location>
</feature>
<dbReference type="Pfam" id="PF04326">
    <property type="entry name" value="SLFN_AlbA_2"/>
    <property type="match status" value="1"/>
</dbReference>
<sequence>MVKVVTENDIDLVIANGENQYVEFKRGRVVANVIAKHISAFANSYGGQIIIGVDERVGVVGVDRNWIEKEFRKALSFLSPNPNAEINWIQYRNAEVAIIDVSKSPQPIACRNVLYKRKQAMIETMDSKSIITAFKQNQKSESQIIAEMAQNIAHLTTGYQICRNLMISQTQYNQRW</sequence>
<dbReference type="Proteomes" id="UP000216024">
    <property type="component" value="Unassembled WGS sequence"/>
</dbReference>
<dbReference type="AlphaFoldDB" id="A0A267MQX0"/>
<dbReference type="OrthoDB" id="34589at2"/>
<proteinExistence type="predicted"/>
<dbReference type="InterPro" id="IPR007421">
    <property type="entry name" value="Schlafen_AlbA_2_dom"/>
</dbReference>
<protein>
    <recommendedName>
        <fullName evidence="1">Schlafen AlbA-2 domain-containing protein</fullName>
    </recommendedName>
</protein>
<evidence type="ECO:0000313" key="3">
    <source>
        <dbReference type="Proteomes" id="UP000216024"/>
    </source>
</evidence>
<dbReference type="RefSeq" id="WP_095130598.1">
    <property type="nucleotide sequence ID" value="NZ_NIBG01000001.1"/>
</dbReference>
<dbReference type="PANTHER" id="PTHR30595">
    <property type="entry name" value="GLPR-RELATED TRANSCRIPTIONAL REPRESSOR"/>
    <property type="match status" value="1"/>
</dbReference>
<dbReference type="Gene3D" id="3.30.950.30">
    <property type="entry name" value="Schlafen, AAA domain"/>
    <property type="match status" value="1"/>
</dbReference>
<dbReference type="EMBL" id="NIBG01000001">
    <property type="protein sequence ID" value="PAB61308.1"/>
    <property type="molecule type" value="Genomic_DNA"/>
</dbReference>
<comment type="caution">
    <text evidence="2">The sequence shown here is derived from an EMBL/GenBank/DDBJ whole genome shotgun (WGS) entry which is preliminary data.</text>
</comment>
<evidence type="ECO:0000313" key="2">
    <source>
        <dbReference type="EMBL" id="PAB61308.1"/>
    </source>
</evidence>
<organism evidence="2 3">
    <name type="scientific">Anaeromicrobium sediminis</name>
    <dbReference type="NCBI Taxonomy" id="1478221"/>
    <lineage>
        <taxon>Bacteria</taxon>
        <taxon>Bacillati</taxon>
        <taxon>Bacillota</taxon>
        <taxon>Clostridia</taxon>
        <taxon>Peptostreptococcales</taxon>
        <taxon>Thermotaleaceae</taxon>
        <taxon>Anaeromicrobium</taxon>
    </lineage>
</organism>
<name>A0A267MQX0_9FIRM</name>